<dbReference type="PROSITE" id="PS51078">
    <property type="entry name" value="ICLR_ED"/>
    <property type="match status" value="1"/>
</dbReference>
<dbReference type="InterPro" id="IPR036388">
    <property type="entry name" value="WH-like_DNA-bd_sf"/>
</dbReference>
<evidence type="ECO:0000259" key="4">
    <source>
        <dbReference type="PROSITE" id="PS51077"/>
    </source>
</evidence>
<dbReference type="EMBL" id="BAAACW010000040">
    <property type="protein sequence ID" value="GAA0356380.1"/>
    <property type="molecule type" value="Genomic_DNA"/>
</dbReference>
<sequence length="257" mass="28931">MGDKKFYGTVLLKADLILNYLYKASSPQPLSTIAEETGLTKSNLSKILETMEHIGFVTRNKTDKMYSLGPKFIKYSSKQLELYQFNNKVLDEIDDLYNTFDETVHLGVFQNDQIITSKKIQSSQSVVCISSDVGDTKDLYSSAMGKAVLAEMDDKRLFAYINENNFIAKTDKTIASAKKLLSEVERIRTKGYSIDNEENEEGVFCIGTAIVKERDEETREIVGAFSVSLPVYRATEEKVAEIVESLLEAKQSIQSHL</sequence>
<dbReference type="PROSITE" id="PS51077">
    <property type="entry name" value="HTH_ICLR"/>
    <property type="match status" value="1"/>
</dbReference>
<keyword evidence="3" id="KW-0804">Transcription</keyword>
<dbReference type="InterPro" id="IPR050707">
    <property type="entry name" value="HTH_MetabolicPath_Reg"/>
</dbReference>
<evidence type="ECO:0000313" key="7">
    <source>
        <dbReference type="Proteomes" id="UP001501166"/>
    </source>
</evidence>
<keyword evidence="2" id="KW-0238">DNA-binding</keyword>
<feature type="domain" description="IclR-ED" evidence="5">
    <location>
        <begin position="71"/>
        <end position="257"/>
    </location>
</feature>
<dbReference type="Gene3D" id="1.10.10.10">
    <property type="entry name" value="Winged helix-like DNA-binding domain superfamily/Winged helix DNA-binding domain"/>
    <property type="match status" value="1"/>
</dbReference>
<dbReference type="InterPro" id="IPR014757">
    <property type="entry name" value="Tscrpt_reg_IclR_C"/>
</dbReference>
<dbReference type="SUPFAM" id="SSF55781">
    <property type="entry name" value="GAF domain-like"/>
    <property type="match status" value="1"/>
</dbReference>
<proteinExistence type="predicted"/>
<name>A0ABP3H0I5_9LACT</name>
<keyword evidence="7" id="KW-1185">Reference proteome</keyword>
<evidence type="ECO:0000313" key="6">
    <source>
        <dbReference type="EMBL" id="GAA0356380.1"/>
    </source>
</evidence>
<accession>A0ABP3H0I5</accession>
<evidence type="ECO:0000259" key="5">
    <source>
        <dbReference type="PROSITE" id="PS51078"/>
    </source>
</evidence>
<dbReference type="InterPro" id="IPR029016">
    <property type="entry name" value="GAF-like_dom_sf"/>
</dbReference>
<gene>
    <name evidence="6" type="ORF">GCM10008932_06670</name>
</gene>
<dbReference type="Gene3D" id="3.30.450.40">
    <property type="match status" value="1"/>
</dbReference>
<comment type="caution">
    <text evidence="6">The sequence shown here is derived from an EMBL/GenBank/DDBJ whole genome shotgun (WGS) entry which is preliminary data.</text>
</comment>
<reference evidence="7" key="1">
    <citation type="journal article" date="2019" name="Int. J. Syst. Evol. Microbiol.">
        <title>The Global Catalogue of Microorganisms (GCM) 10K type strain sequencing project: providing services to taxonomists for standard genome sequencing and annotation.</title>
        <authorList>
            <consortium name="The Broad Institute Genomics Platform"/>
            <consortium name="The Broad Institute Genome Sequencing Center for Infectious Disease"/>
            <person name="Wu L."/>
            <person name="Ma J."/>
        </authorList>
    </citation>
    <scope>NUCLEOTIDE SEQUENCE [LARGE SCALE GENOMIC DNA]</scope>
    <source>
        <strain evidence="7">JCM 12662</strain>
    </source>
</reference>
<dbReference type="InterPro" id="IPR036390">
    <property type="entry name" value="WH_DNA-bd_sf"/>
</dbReference>
<feature type="domain" description="HTH iclR-type" evidence="4">
    <location>
        <begin position="8"/>
        <end position="70"/>
    </location>
</feature>
<dbReference type="SUPFAM" id="SSF46785">
    <property type="entry name" value="Winged helix' DNA-binding domain"/>
    <property type="match status" value="1"/>
</dbReference>
<dbReference type="Pfam" id="PF01614">
    <property type="entry name" value="IclR_C"/>
    <property type="match status" value="1"/>
</dbReference>
<organism evidence="6 7">
    <name type="scientific">Alkalibacterium iburiense</name>
    <dbReference type="NCBI Taxonomy" id="290589"/>
    <lineage>
        <taxon>Bacteria</taxon>
        <taxon>Bacillati</taxon>
        <taxon>Bacillota</taxon>
        <taxon>Bacilli</taxon>
        <taxon>Lactobacillales</taxon>
        <taxon>Carnobacteriaceae</taxon>
        <taxon>Alkalibacterium</taxon>
    </lineage>
</organism>
<evidence type="ECO:0000256" key="3">
    <source>
        <dbReference type="ARBA" id="ARBA00023163"/>
    </source>
</evidence>
<evidence type="ECO:0000256" key="1">
    <source>
        <dbReference type="ARBA" id="ARBA00023015"/>
    </source>
</evidence>
<dbReference type="InterPro" id="IPR005471">
    <property type="entry name" value="Tscrpt_reg_IclR_N"/>
</dbReference>
<evidence type="ECO:0000256" key="2">
    <source>
        <dbReference type="ARBA" id="ARBA00023125"/>
    </source>
</evidence>
<dbReference type="RefSeq" id="WP_343753998.1">
    <property type="nucleotide sequence ID" value="NZ_BAAACW010000040.1"/>
</dbReference>
<dbReference type="SMART" id="SM00346">
    <property type="entry name" value="HTH_ICLR"/>
    <property type="match status" value="1"/>
</dbReference>
<keyword evidence="1" id="KW-0805">Transcription regulation</keyword>
<dbReference type="PANTHER" id="PTHR30136:SF35">
    <property type="entry name" value="HTH-TYPE TRANSCRIPTIONAL REGULATOR RV1719"/>
    <property type="match status" value="1"/>
</dbReference>
<dbReference type="Proteomes" id="UP001501166">
    <property type="component" value="Unassembled WGS sequence"/>
</dbReference>
<dbReference type="PANTHER" id="PTHR30136">
    <property type="entry name" value="HELIX-TURN-HELIX TRANSCRIPTIONAL REGULATOR, ICLR FAMILY"/>
    <property type="match status" value="1"/>
</dbReference>
<dbReference type="Pfam" id="PF09339">
    <property type="entry name" value="HTH_IclR"/>
    <property type="match status" value="1"/>
</dbReference>
<protein>
    <submittedName>
        <fullName evidence="6">IclR family transcriptional regulator</fullName>
    </submittedName>
</protein>